<evidence type="ECO:0000256" key="1">
    <source>
        <dbReference type="SAM" id="MobiDB-lite"/>
    </source>
</evidence>
<dbReference type="Proteomes" id="UP001552299">
    <property type="component" value="Unassembled WGS sequence"/>
</dbReference>
<proteinExistence type="predicted"/>
<reference evidence="2 3" key="1">
    <citation type="journal article" date="2024" name="Plant Biotechnol. J.">
        <title>Dendrobium thyrsiflorum genome and its molecular insights into genes involved in important horticultural traits.</title>
        <authorList>
            <person name="Chen B."/>
            <person name="Wang J.Y."/>
            <person name="Zheng P.J."/>
            <person name="Li K.L."/>
            <person name="Liang Y.M."/>
            <person name="Chen X.F."/>
            <person name="Zhang C."/>
            <person name="Zhao X."/>
            <person name="He X."/>
            <person name="Zhang G.Q."/>
            <person name="Liu Z.J."/>
            <person name="Xu Q."/>
        </authorList>
    </citation>
    <scope>NUCLEOTIDE SEQUENCE [LARGE SCALE GENOMIC DNA]</scope>
    <source>
        <strain evidence="2">GZMU011</strain>
    </source>
</reference>
<evidence type="ECO:0000313" key="3">
    <source>
        <dbReference type="Proteomes" id="UP001552299"/>
    </source>
</evidence>
<organism evidence="2 3">
    <name type="scientific">Dendrobium thyrsiflorum</name>
    <name type="common">Pinecone-like raceme dendrobium</name>
    <name type="synonym">Orchid</name>
    <dbReference type="NCBI Taxonomy" id="117978"/>
    <lineage>
        <taxon>Eukaryota</taxon>
        <taxon>Viridiplantae</taxon>
        <taxon>Streptophyta</taxon>
        <taxon>Embryophyta</taxon>
        <taxon>Tracheophyta</taxon>
        <taxon>Spermatophyta</taxon>
        <taxon>Magnoliopsida</taxon>
        <taxon>Liliopsida</taxon>
        <taxon>Asparagales</taxon>
        <taxon>Orchidaceae</taxon>
        <taxon>Epidendroideae</taxon>
        <taxon>Malaxideae</taxon>
        <taxon>Dendrobiinae</taxon>
        <taxon>Dendrobium</taxon>
    </lineage>
</organism>
<protein>
    <submittedName>
        <fullName evidence="2">Uncharacterized protein</fullName>
    </submittedName>
</protein>
<gene>
    <name evidence="2" type="ORF">M5K25_015152</name>
</gene>
<sequence length="132" mass="14344">MALASPGPPLFPLIPSPSLSVKLGLSSSQSAGGRNPSPFPDHSLSAKTTPTPAAAEVKRGEYADERGLLSLSPPHQGIDGEWTDKSGVIVYRWNEKEKRPNSGISNWKRRWSCRSEYEKTSATVSPWVPCNL</sequence>
<feature type="compositionally biased region" description="Basic and acidic residues" evidence="1">
    <location>
        <begin position="56"/>
        <end position="67"/>
    </location>
</feature>
<keyword evidence="3" id="KW-1185">Reference proteome</keyword>
<name>A0ABD0UXH0_DENTH</name>
<feature type="region of interest" description="Disordered" evidence="1">
    <location>
        <begin position="22"/>
        <end position="80"/>
    </location>
</feature>
<evidence type="ECO:0000313" key="2">
    <source>
        <dbReference type="EMBL" id="KAL0914773.1"/>
    </source>
</evidence>
<dbReference type="EMBL" id="JANQDX010000012">
    <property type="protein sequence ID" value="KAL0914773.1"/>
    <property type="molecule type" value="Genomic_DNA"/>
</dbReference>
<dbReference type="AlphaFoldDB" id="A0ABD0UXH0"/>
<accession>A0ABD0UXH0</accession>
<comment type="caution">
    <text evidence="2">The sequence shown here is derived from an EMBL/GenBank/DDBJ whole genome shotgun (WGS) entry which is preliminary data.</text>
</comment>